<name>A0A3M7Q413_BRAPC</name>
<protein>
    <submittedName>
        <fullName evidence="1">Uncharacterized protein</fullName>
    </submittedName>
</protein>
<reference evidence="1 2" key="1">
    <citation type="journal article" date="2018" name="Sci. Rep.">
        <title>Genomic signatures of local adaptation to the degree of environmental predictability in rotifers.</title>
        <authorList>
            <person name="Franch-Gras L."/>
            <person name="Hahn C."/>
            <person name="Garcia-Roger E.M."/>
            <person name="Carmona M.J."/>
            <person name="Serra M."/>
            <person name="Gomez A."/>
        </authorList>
    </citation>
    <scope>NUCLEOTIDE SEQUENCE [LARGE SCALE GENOMIC DNA]</scope>
    <source>
        <strain evidence="1">HYR1</strain>
    </source>
</reference>
<proteinExistence type="predicted"/>
<organism evidence="1 2">
    <name type="scientific">Brachionus plicatilis</name>
    <name type="common">Marine rotifer</name>
    <name type="synonym">Brachionus muelleri</name>
    <dbReference type="NCBI Taxonomy" id="10195"/>
    <lineage>
        <taxon>Eukaryota</taxon>
        <taxon>Metazoa</taxon>
        <taxon>Spiralia</taxon>
        <taxon>Gnathifera</taxon>
        <taxon>Rotifera</taxon>
        <taxon>Eurotatoria</taxon>
        <taxon>Monogononta</taxon>
        <taxon>Pseudotrocha</taxon>
        <taxon>Ploima</taxon>
        <taxon>Brachionidae</taxon>
        <taxon>Brachionus</taxon>
    </lineage>
</organism>
<dbReference type="EMBL" id="REGN01007555">
    <property type="protein sequence ID" value="RNA05932.1"/>
    <property type="molecule type" value="Genomic_DNA"/>
</dbReference>
<dbReference type="Proteomes" id="UP000276133">
    <property type="component" value="Unassembled WGS sequence"/>
</dbReference>
<evidence type="ECO:0000313" key="1">
    <source>
        <dbReference type="EMBL" id="RNA05932.1"/>
    </source>
</evidence>
<accession>A0A3M7Q413</accession>
<evidence type="ECO:0000313" key="2">
    <source>
        <dbReference type="Proteomes" id="UP000276133"/>
    </source>
</evidence>
<comment type="caution">
    <text evidence="1">The sequence shown here is derived from an EMBL/GenBank/DDBJ whole genome shotgun (WGS) entry which is preliminary data.</text>
</comment>
<sequence>MILSYENMLKIYFSGYSNREKKQQRFINIEILILKKLPNMNVISSATKIKIVFLQEKSLA</sequence>
<keyword evidence="2" id="KW-1185">Reference proteome</keyword>
<gene>
    <name evidence="1" type="ORF">BpHYR1_030607</name>
</gene>
<dbReference type="AlphaFoldDB" id="A0A3M7Q413"/>